<comment type="subcellular location">
    <subcellularLocation>
        <location evidence="1">Cytoplasm</location>
    </subcellularLocation>
</comment>
<dbReference type="AlphaFoldDB" id="A0A5D3YP69"/>
<organism evidence="2 3">
    <name type="scientific">Fodinibius salinus</name>
    <dbReference type="NCBI Taxonomy" id="860790"/>
    <lineage>
        <taxon>Bacteria</taxon>
        <taxon>Pseudomonadati</taxon>
        <taxon>Balneolota</taxon>
        <taxon>Balneolia</taxon>
        <taxon>Balneolales</taxon>
        <taxon>Balneolaceae</taxon>
        <taxon>Fodinibius</taxon>
    </lineage>
</organism>
<comment type="caution">
    <text evidence="2">The sequence shown here is derived from an EMBL/GenBank/DDBJ whole genome shotgun (WGS) entry which is preliminary data.</text>
</comment>
<accession>A0A5D3YP69</accession>
<proteinExistence type="predicted"/>
<dbReference type="Proteomes" id="UP000324595">
    <property type="component" value="Unassembled WGS sequence"/>
</dbReference>
<dbReference type="GO" id="GO:0005737">
    <property type="term" value="C:cytoplasm"/>
    <property type="evidence" value="ECO:0007669"/>
    <property type="project" value="UniProtKB-SubCell"/>
</dbReference>
<name>A0A5D3YP69_9BACT</name>
<dbReference type="InterPro" id="IPR019903">
    <property type="entry name" value="RIC_family"/>
</dbReference>
<dbReference type="EMBL" id="VNHY01000001">
    <property type="protein sequence ID" value="TYP94819.1"/>
    <property type="molecule type" value="Genomic_DNA"/>
</dbReference>
<keyword evidence="3" id="KW-1185">Reference proteome</keyword>
<reference evidence="2 3" key="1">
    <citation type="submission" date="2019-07" db="EMBL/GenBank/DDBJ databases">
        <title>Genomic Encyclopedia of Archaeal and Bacterial Type Strains, Phase II (KMG-II): from individual species to whole genera.</title>
        <authorList>
            <person name="Goeker M."/>
        </authorList>
    </citation>
    <scope>NUCLEOTIDE SEQUENCE [LARGE SCALE GENOMIC DNA]</scope>
    <source>
        <strain evidence="2 3">DSM 21935</strain>
    </source>
</reference>
<evidence type="ECO:0000256" key="1">
    <source>
        <dbReference type="ARBA" id="ARBA00004496"/>
    </source>
</evidence>
<sequence length="249" mass="29319">MKSEQSLEGLTPNATLSQILSVYQKAGGLLESIGLNVSEHKQQTLSSVCRQKKWSEDEVLEWLKEKQDSRNNISERENGSREDFGDNLSEWSSYVEEAYHSPTFQLIQDIDERFPRIKKVHGNQYPWIKKMEHSVTHFLQDFRLYLKFESKKFFPLIRKFDNNKGKVLDGTVRELKRSHKIIANDQQRLRNKMDAVREKGNGFKNPEHACTTLRILNHQFKQLDTMLAEQFEIEQQHILPLVQQKFKTV</sequence>
<dbReference type="PANTHER" id="PTHR36438">
    <property type="entry name" value="IRON-SULFUR CLUSTER REPAIR PROTEIN YTFE"/>
    <property type="match status" value="1"/>
</dbReference>
<evidence type="ECO:0000313" key="2">
    <source>
        <dbReference type="EMBL" id="TYP94819.1"/>
    </source>
</evidence>
<dbReference type="OrthoDB" id="1523105at2"/>
<gene>
    <name evidence="2" type="ORF">LX73_0108</name>
</gene>
<protein>
    <submittedName>
        <fullName evidence="2">Iron-sulfur cluster repair protein YtfE, RIC family, contains ScdAN and hemerythrin domains</fullName>
    </submittedName>
</protein>
<evidence type="ECO:0000313" key="3">
    <source>
        <dbReference type="Proteomes" id="UP000324595"/>
    </source>
</evidence>
<dbReference type="PANTHER" id="PTHR36438:SF1">
    <property type="entry name" value="IRON-SULFUR CLUSTER REPAIR PROTEIN YTFE"/>
    <property type="match status" value="1"/>
</dbReference>
<dbReference type="RefSeq" id="WP_148897516.1">
    <property type="nucleotide sequence ID" value="NZ_VNHY01000001.1"/>
</dbReference>
<dbReference type="Gene3D" id="1.20.120.520">
    <property type="entry name" value="nmb1532 protein domain like"/>
    <property type="match status" value="1"/>
</dbReference>